<dbReference type="SMART" id="SM00382">
    <property type="entry name" value="AAA"/>
    <property type="match status" value="1"/>
</dbReference>
<evidence type="ECO:0000256" key="1">
    <source>
        <dbReference type="ARBA" id="ARBA00004417"/>
    </source>
</evidence>
<organism evidence="11 12">
    <name type="scientific">Musicola paradisiaca (strain Ech703)</name>
    <name type="common">Dickeya paradisiaca</name>
    <name type="synonym">Dickeya dadantii</name>
    <dbReference type="NCBI Taxonomy" id="579405"/>
    <lineage>
        <taxon>Bacteria</taxon>
        <taxon>Pseudomonadati</taxon>
        <taxon>Pseudomonadota</taxon>
        <taxon>Gammaproteobacteria</taxon>
        <taxon>Enterobacterales</taxon>
        <taxon>Pectobacteriaceae</taxon>
        <taxon>Musicola</taxon>
    </lineage>
</organism>
<dbReference type="PROSITE" id="PS00211">
    <property type="entry name" value="ABC_TRANSPORTER_1"/>
    <property type="match status" value="1"/>
</dbReference>
<evidence type="ECO:0000256" key="6">
    <source>
        <dbReference type="ARBA" id="ARBA00022840"/>
    </source>
</evidence>
<dbReference type="InterPro" id="IPR050388">
    <property type="entry name" value="ABC_Ni/Peptide_Import"/>
</dbReference>
<dbReference type="PROSITE" id="PS50893">
    <property type="entry name" value="ABC_TRANSPORTER_2"/>
    <property type="match status" value="1"/>
</dbReference>
<evidence type="ECO:0000256" key="5">
    <source>
        <dbReference type="ARBA" id="ARBA00022741"/>
    </source>
</evidence>
<evidence type="ECO:0000256" key="8">
    <source>
        <dbReference type="ARBA" id="ARBA00038852"/>
    </source>
</evidence>
<dbReference type="KEGG" id="dda:Dd703_1761"/>
<evidence type="ECO:0000256" key="3">
    <source>
        <dbReference type="ARBA" id="ARBA00022448"/>
    </source>
</evidence>
<dbReference type="InterPro" id="IPR027417">
    <property type="entry name" value="P-loop_NTPase"/>
</dbReference>
<evidence type="ECO:0000256" key="4">
    <source>
        <dbReference type="ARBA" id="ARBA00022475"/>
    </source>
</evidence>
<reference evidence="11" key="1">
    <citation type="submission" date="2009-06" db="EMBL/GenBank/DDBJ databases">
        <title>Complete sequence of Dickeya dadantii Ech703.</title>
        <authorList>
            <consortium name="US DOE Joint Genome Institute"/>
            <person name="Lucas S."/>
            <person name="Copeland A."/>
            <person name="Lapidus A."/>
            <person name="Glavina del Rio T."/>
            <person name="Dalin E."/>
            <person name="Tice H."/>
            <person name="Bruce D."/>
            <person name="Goodwin L."/>
            <person name="Pitluck S."/>
            <person name="Chertkov O."/>
            <person name="Brettin T."/>
            <person name="Detter J.C."/>
            <person name="Han C."/>
            <person name="Larimer F."/>
            <person name="Land M."/>
            <person name="Hauser L."/>
            <person name="Kyrpides N."/>
            <person name="Mikhailova N."/>
            <person name="Balakrishnan V."/>
            <person name="Glasner J."/>
            <person name="Perna N.T."/>
        </authorList>
    </citation>
    <scope>NUCLEOTIDE SEQUENCE [LARGE SCALE GENOMIC DNA]</scope>
    <source>
        <strain evidence="11">Ech703</strain>
    </source>
</reference>
<comment type="catalytic activity">
    <reaction evidence="9">
        <text>a dipeptide(out) + ATP + H2O = a dipeptide(in) + ADP + phosphate + H(+)</text>
        <dbReference type="Rhea" id="RHEA:23120"/>
        <dbReference type="ChEBI" id="CHEBI:15377"/>
        <dbReference type="ChEBI" id="CHEBI:15378"/>
        <dbReference type="ChEBI" id="CHEBI:30616"/>
        <dbReference type="ChEBI" id="CHEBI:43474"/>
        <dbReference type="ChEBI" id="CHEBI:90799"/>
        <dbReference type="ChEBI" id="CHEBI:456216"/>
        <dbReference type="EC" id="7.4.2.9"/>
    </reaction>
</comment>
<dbReference type="GO" id="GO:0005886">
    <property type="term" value="C:plasma membrane"/>
    <property type="evidence" value="ECO:0007669"/>
    <property type="project" value="UniProtKB-SubCell"/>
</dbReference>
<dbReference type="Pfam" id="PF00005">
    <property type="entry name" value="ABC_tran"/>
    <property type="match status" value="1"/>
</dbReference>
<dbReference type="eggNOG" id="COG0444">
    <property type="taxonomic scope" value="Bacteria"/>
</dbReference>
<keyword evidence="6" id="KW-0067">ATP-binding</keyword>
<sequence>MGTDDVLLDVGNLSVTLASPAAEVLVKSLSFTMGRERVALVGESGSGKSLLAWALLGLLPQGCCMQADRVWFAGQDLMQLDERQWCRWRGQRIAMVMQGPRYALNPMRRIGWLVEEPLRLHTSLGRRARRERVLEHLNAVGLPASTELLERYPHQISSGMAQRVMLAMALICRPDLLIIDERAFALDRETRVQVLSLLDHQAAGHNMGVLLISHDLALVERHSERVLVMRQGELLDELPARQLPHATHPYTQALWRCRPGLQTKGTMLPVDEVL</sequence>
<dbReference type="CDD" id="cd03257">
    <property type="entry name" value="ABC_NikE_OppD_transporters"/>
    <property type="match status" value="1"/>
</dbReference>
<name>C6C4I3_MUSP7</name>
<comment type="subcellular location">
    <subcellularLocation>
        <location evidence="1">Cell inner membrane</location>
        <topology evidence="1">Peripheral membrane protein</topology>
    </subcellularLocation>
</comment>
<evidence type="ECO:0000313" key="11">
    <source>
        <dbReference type="EMBL" id="ACS85557.1"/>
    </source>
</evidence>
<dbReference type="InterPro" id="IPR017871">
    <property type="entry name" value="ABC_transporter-like_CS"/>
</dbReference>
<dbReference type="PANTHER" id="PTHR43297">
    <property type="entry name" value="OLIGOPEPTIDE TRANSPORT ATP-BINDING PROTEIN APPD"/>
    <property type="match status" value="1"/>
</dbReference>
<dbReference type="STRING" id="579405.Dd703_1761"/>
<gene>
    <name evidence="11" type="ordered locus">Dd703_1761</name>
</gene>
<evidence type="ECO:0000256" key="9">
    <source>
        <dbReference type="ARBA" id="ARBA00047356"/>
    </source>
</evidence>
<feature type="domain" description="ABC transporter" evidence="10">
    <location>
        <begin position="8"/>
        <end position="256"/>
    </location>
</feature>
<dbReference type="AlphaFoldDB" id="C6C4I3"/>
<keyword evidence="12" id="KW-1185">Reference proteome</keyword>
<evidence type="ECO:0000256" key="7">
    <source>
        <dbReference type="ARBA" id="ARBA00023136"/>
    </source>
</evidence>
<proteinExistence type="inferred from homology"/>
<comment type="similarity">
    <text evidence="2">Belongs to the ABC transporter superfamily.</text>
</comment>
<dbReference type="InterPro" id="IPR003439">
    <property type="entry name" value="ABC_transporter-like_ATP-bd"/>
</dbReference>
<dbReference type="GO" id="GO:0005524">
    <property type="term" value="F:ATP binding"/>
    <property type="evidence" value="ECO:0007669"/>
    <property type="project" value="UniProtKB-KW"/>
</dbReference>
<protein>
    <recommendedName>
        <fullName evidence="8">ABC-type dipeptide transporter</fullName>
        <ecNumber evidence="8">7.4.2.9</ecNumber>
    </recommendedName>
</protein>
<dbReference type="InterPro" id="IPR003593">
    <property type="entry name" value="AAA+_ATPase"/>
</dbReference>
<dbReference type="EMBL" id="CP001654">
    <property type="protein sequence ID" value="ACS85557.1"/>
    <property type="molecule type" value="Genomic_DNA"/>
</dbReference>
<dbReference type="GO" id="GO:0016887">
    <property type="term" value="F:ATP hydrolysis activity"/>
    <property type="evidence" value="ECO:0007669"/>
    <property type="project" value="InterPro"/>
</dbReference>
<dbReference type="Proteomes" id="UP000002734">
    <property type="component" value="Chromosome"/>
</dbReference>
<keyword evidence="4" id="KW-1003">Cell membrane</keyword>
<evidence type="ECO:0000259" key="10">
    <source>
        <dbReference type="PROSITE" id="PS50893"/>
    </source>
</evidence>
<dbReference type="RefSeq" id="WP_012765374.1">
    <property type="nucleotide sequence ID" value="NC_012880.1"/>
</dbReference>
<dbReference type="PANTHER" id="PTHR43297:SF2">
    <property type="entry name" value="DIPEPTIDE TRANSPORT ATP-BINDING PROTEIN DPPD"/>
    <property type="match status" value="1"/>
</dbReference>
<dbReference type="Gene3D" id="3.40.50.300">
    <property type="entry name" value="P-loop containing nucleotide triphosphate hydrolases"/>
    <property type="match status" value="1"/>
</dbReference>
<evidence type="ECO:0000256" key="2">
    <source>
        <dbReference type="ARBA" id="ARBA00005417"/>
    </source>
</evidence>
<accession>C6C4I3</accession>
<keyword evidence="5" id="KW-0547">Nucleotide-binding</keyword>
<dbReference type="EC" id="7.4.2.9" evidence="8"/>
<keyword evidence="3" id="KW-0813">Transport</keyword>
<keyword evidence="7" id="KW-0472">Membrane</keyword>
<dbReference type="HOGENOM" id="CLU_000604_1_23_6"/>
<dbReference type="SUPFAM" id="SSF52540">
    <property type="entry name" value="P-loop containing nucleoside triphosphate hydrolases"/>
    <property type="match status" value="1"/>
</dbReference>
<evidence type="ECO:0000313" key="12">
    <source>
        <dbReference type="Proteomes" id="UP000002734"/>
    </source>
</evidence>